<dbReference type="PROSITE" id="PS50850">
    <property type="entry name" value="MFS"/>
    <property type="match status" value="1"/>
</dbReference>
<dbReference type="PROSITE" id="PS00217">
    <property type="entry name" value="SUGAR_TRANSPORT_2"/>
    <property type="match status" value="1"/>
</dbReference>
<dbReference type="PANTHER" id="PTHR48022">
    <property type="entry name" value="PLASTIDIC GLUCOSE TRANSPORTER 4"/>
    <property type="match status" value="1"/>
</dbReference>
<protein>
    <recommendedName>
        <fullName evidence="8">Quinate transporter</fullName>
    </recommendedName>
</protein>
<feature type="transmembrane region" description="Helical" evidence="10">
    <location>
        <begin position="397"/>
        <end position="424"/>
    </location>
</feature>
<dbReference type="Pfam" id="PF00083">
    <property type="entry name" value="Sugar_tr"/>
    <property type="match status" value="1"/>
</dbReference>
<evidence type="ECO:0000256" key="9">
    <source>
        <dbReference type="RuleBase" id="RU003346"/>
    </source>
</evidence>
<keyword evidence="6 10" id="KW-1133">Transmembrane helix</keyword>
<feature type="transmembrane region" description="Helical" evidence="10">
    <location>
        <begin position="168"/>
        <end position="184"/>
    </location>
</feature>
<evidence type="ECO:0000313" key="13">
    <source>
        <dbReference type="Proteomes" id="UP001629113"/>
    </source>
</evidence>
<feature type="transmembrane region" description="Helical" evidence="10">
    <location>
        <begin position="21"/>
        <end position="48"/>
    </location>
</feature>
<feature type="transmembrane region" description="Helical" evidence="10">
    <location>
        <begin position="327"/>
        <end position="346"/>
    </location>
</feature>
<dbReference type="InterPro" id="IPR003663">
    <property type="entry name" value="Sugar/inositol_transpt"/>
</dbReference>
<comment type="subcellular location">
    <subcellularLocation>
        <location evidence="1">Membrane</location>
        <topology evidence="1">Multi-pass membrane protein</topology>
    </subcellularLocation>
</comment>
<feature type="domain" description="Major facilitator superfamily (MFS) profile" evidence="11">
    <location>
        <begin position="24"/>
        <end position="490"/>
    </location>
</feature>
<keyword evidence="7 10" id="KW-0472">Membrane</keyword>
<feature type="transmembrane region" description="Helical" evidence="10">
    <location>
        <begin position="68"/>
        <end position="88"/>
    </location>
</feature>
<keyword evidence="3 9" id="KW-0813">Transport</keyword>
<dbReference type="PANTHER" id="PTHR48022:SF34">
    <property type="entry name" value="MAJOR FACILITATOR SUPERFAMILY (MFS) PROFILE DOMAIN-CONTAINING PROTEIN-RELATED"/>
    <property type="match status" value="1"/>
</dbReference>
<dbReference type="EMBL" id="JBFCZG010000001">
    <property type="protein sequence ID" value="KAL3426690.1"/>
    <property type="molecule type" value="Genomic_DNA"/>
</dbReference>
<feature type="transmembrane region" description="Helical" evidence="10">
    <location>
        <begin position="125"/>
        <end position="147"/>
    </location>
</feature>
<dbReference type="InterPro" id="IPR005829">
    <property type="entry name" value="Sugar_transporter_CS"/>
</dbReference>
<feature type="transmembrane region" description="Helical" evidence="10">
    <location>
        <begin position="100"/>
        <end position="119"/>
    </location>
</feature>
<gene>
    <name evidence="12" type="ORF">PVAG01_00199</name>
</gene>
<evidence type="ECO:0000256" key="10">
    <source>
        <dbReference type="SAM" id="Phobius"/>
    </source>
</evidence>
<feature type="transmembrane region" description="Helical" evidence="10">
    <location>
        <begin position="196"/>
        <end position="214"/>
    </location>
</feature>
<dbReference type="Proteomes" id="UP001629113">
    <property type="component" value="Unassembled WGS sequence"/>
</dbReference>
<sequence length="542" mass="59442">MAFTRAKEDRPTPPEVYNYRVYLIAFSCCLGSWMFGYNNGVIGGTIVLPSFERDFHLPPIGSSRYDNITSNIISFLQIGGLVGAMSTFPCVKYLGRKRALNALAAVGVVGAVIQTFSAGRLALMYVGRAISGVALGGATVVIPLYLAELSPPAIRGSIVGIYEINNQLSGLVGYWCNYIVNHYISSTSSRQWQIPLAMQIIPAALLLLTSLTVMPESPRFLVNQNKTAQARRVLAYIRHLDQDHEYISSEIRDFETAKRELEKGRTGERFAMLRELTWKGNRNRVIIGVFLMVGQNLTGINGVNFYTPTIFRAIGFRGTNNVLLASGMYAVAKTLATLTSLIFFIDRAGRRKLLITSAIGASVSLWYIGGYATAANITLTSSTSSGQEQGDTSSIPAAGWVAIVALYIYAASFSIAWNGVVWIYCSEIFRARIKDLAVCLTTFTQWLSQFAVARASPYMLSSLRGGFFFFFAACTALMTVIVYLWVPETKGRSLESMDAVFGVPVRSAAASVLDQPQHPDLEVGEGKRDDEMGVRRVPELVL</sequence>
<dbReference type="InterPro" id="IPR036259">
    <property type="entry name" value="MFS_trans_sf"/>
</dbReference>
<keyword evidence="4 10" id="KW-0812">Transmembrane</keyword>
<feature type="transmembrane region" description="Helical" evidence="10">
    <location>
        <begin position="353"/>
        <end position="377"/>
    </location>
</feature>
<keyword evidence="13" id="KW-1185">Reference proteome</keyword>
<dbReference type="SUPFAM" id="SSF103473">
    <property type="entry name" value="MFS general substrate transporter"/>
    <property type="match status" value="1"/>
</dbReference>
<dbReference type="PRINTS" id="PR00171">
    <property type="entry name" value="SUGRTRNSPORT"/>
</dbReference>
<dbReference type="Gene3D" id="1.20.1250.20">
    <property type="entry name" value="MFS general substrate transporter like domains"/>
    <property type="match status" value="1"/>
</dbReference>
<evidence type="ECO:0000313" key="12">
    <source>
        <dbReference type="EMBL" id="KAL3426690.1"/>
    </source>
</evidence>
<dbReference type="InterPro" id="IPR050360">
    <property type="entry name" value="MFS_Sugar_Transporters"/>
</dbReference>
<evidence type="ECO:0000256" key="7">
    <source>
        <dbReference type="ARBA" id="ARBA00023136"/>
    </source>
</evidence>
<evidence type="ECO:0000256" key="5">
    <source>
        <dbReference type="ARBA" id="ARBA00022911"/>
    </source>
</evidence>
<dbReference type="PROSITE" id="PS00216">
    <property type="entry name" value="SUGAR_TRANSPORT_1"/>
    <property type="match status" value="1"/>
</dbReference>
<accession>A0ABR4PTL5</accession>
<evidence type="ECO:0000256" key="2">
    <source>
        <dbReference type="ARBA" id="ARBA00010992"/>
    </source>
</evidence>
<dbReference type="InterPro" id="IPR020846">
    <property type="entry name" value="MFS_dom"/>
</dbReference>
<comment type="similarity">
    <text evidence="2 9">Belongs to the major facilitator superfamily. Sugar transporter (TC 2.A.1.1) family.</text>
</comment>
<feature type="transmembrane region" description="Helical" evidence="10">
    <location>
        <begin position="436"/>
        <end position="455"/>
    </location>
</feature>
<evidence type="ECO:0000256" key="8">
    <source>
        <dbReference type="ARBA" id="ARBA00043213"/>
    </source>
</evidence>
<evidence type="ECO:0000256" key="6">
    <source>
        <dbReference type="ARBA" id="ARBA00022989"/>
    </source>
</evidence>
<feature type="transmembrane region" description="Helical" evidence="10">
    <location>
        <begin position="467"/>
        <end position="486"/>
    </location>
</feature>
<feature type="transmembrane region" description="Helical" evidence="10">
    <location>
        <begin position="285"/>
        <end position="307"/>
    </location>
</feature>
<dbReference type="InterPro" id="IPR005828">
    <property type="entry name" value="MFS_sugar_transport-like"/>
</dbReference>
<evidence type="ECO:0000256" key="4">
    <source>
        <dbReference type="ARBA" id="ARBA00022692"/>
    </source>
</evidence>
<keyword evidence="5" id="KW-0672">Quinate metabolism</keyword>
<reference evidence="12 13" key="1">
    <citation type="submission" date="2024-06" db="EMBL/GenBank/DDBJ databases">
        <title>Complete genome of Phlyctema vagabunda strain 19-DSS-EL-015.</title>
        <authorList>
            <person name="Fiorenzani C."/>
        </authorList>
    </citation>
    <scope>NUCLEOTIDE SEQUENCE [LARGE SCALE GENOMIC DNA]</scope>
    <source>
        <strain evidence="12 13">19-DSS-EL-015</strain>
    </source>
</reference>
<evidence type="ECO:0000256" key="1">
    <source>
        <dbReference type="ARBA" id="ARBA00004141"/>
    </source>
</evidence>
<dbReference type="NCBIfam" id="TIGR00879">
    <property type="entry name" value="SP"/>
    <property type="match status" value="1"/>
</dbReference>
<evidence type="ECO:0000259" key="11">
    <source>
        <dbReference type="PROSITE" id="PS50850"/>
    </source>
</evidence>
<name>A0ABR4PTL5_9HELO</name>
<organism evidence="12 13">
    <name type="scientific">Phlyctema vagabunda</name>
    <dbReference type="NCBI Taxonomy" id="108571"/>
    <lineage>
        <taxon>Eukaryota</taxon>
        <taxon>Fungi</taxon>
        <taxon>Dikarya</taxon>
        <taxon>Ascomycota</taxon>
        <taxon>Pezizomycotina</taxon>
        <taxon>Leotiomycetes</taxon>
        <taxon>Helotiales</taxon>
        <taxon>Dermateaceae</taxon>
        <taxon>Phlyctema</taxon>
    </lineage>
</organism>
<evidence type="ECO:0000256" key="3">
    <source>
        <dbReference type="ARBA" id="ARBA00022448"/>
    </source>
</evidence>
<proteinExistence type="inferred from homology"/>
<comment type="caution">
    <text evidence="12">The sequence shown here is derived from an EMBL/GenBank/DDBJ whole genome shotgun (WGS) entry which is preliminary data.</text>
</comment>